<accession>W4MG28</accession>
<reference evidence="5 6" key="1">
    <citation type="journal article" date="2014" name="Nature">
        <title>An environmental bacterial taxon with a large and distinct metabolic repertoire.</title>
        <authorList>
            <person name="Wilson M.C."/>
            <person name="Mori T."/>
            <person name="Ruckert C."/>
            <person name="Uria A.R."/>
            <person name="Helf M.J."/>
            <person name="Takada K."/>
            <person name="Gernert C."/>
            <person name="Steffens U.A."/>
            <person name="Heycke N."/>
            <person name="Schmitt S."/>
            <person name="Rinke C."/>
            <person name="Helfrich E.J."/>
            <person name="Brachmann A.O."/>
            <person name="Gurgui C."/>
            <person name="Wakimoto T."/>
            <person name="Kracht M."/>
            <person name="Crusemann M."/>
            <person name="Hentschel U."/>
            <person name="Abe I."/>
            <person name="Matsunaga S."/>
            <person name="Kalinowski J."/>
            <person name="Takeyama H."/>
            <person name="Piel J."/>
        </authorList>
    </citation>
    <scope>NUCLEOTIDE SEQUENCE [LARGE SCALE GENOMIC DNA]</scope>
    <source>
        <strain evidence="6">TSY2</strain>
    </source>
</reference>
<evidence type="ECO:0000256" key="1">
    <source>
        <dbReference type="ARBA" id="ARBA00022737"/>
    </source>
</evidence>
<dbReference type="PANTHER" id="PTHR24173">
    <property type="entry name" value="ANKYRIN REPEAT CONTAINING"/>
    <property type="match status" value="1"/>
</dbReference>
<evidence type="ECO:0000313" key="6">
    <source>
        <dbReference type="Proteomes" id="UP000019140"/>
    </source>
</evidence>
<keyword evidence="6" id="KW-1185">Reference proteome</keyword>
<dbReference type="AlphaFoldDB" id="W4MG28"/>
<comment type="caution">
    <text evidence="5">The sequence shown here is derived from an EMBL/GenBank/DDBJ whole genome shotgun (WGS) entry which is preliminary data.</text>
</comment>
<keyword evidence="2 3" id="KW-0040">ANK repeat</keyword>
<feature type="repeat" description="ANK" evidence="3">
    <location>
        <begin position="137"/>
        <end position="169"/>
    </location>
</feature>
<evidence type="ECO:0000256" key="3">
    <source>
        <dbReference type="PROSITE-ProRule" id="PRU00023"/>
    </source>
</evidence>
<feature type="repeat" description="ANK" evidence="3">
    <location>
        <begin position="37"/>
        <end position="69"/>
    </location>
</feature>
<dbReference type="SMART" id="SM00248">
    <property type="entry name" value="ANK"/>
    <property type="match status" value="5"/>
</dbReference>
<evidence type="ECO:0000256" key="2">
    <source>
        <dbReference type="ARBA" id="ARBA00023043"/>
    </source>
</evidence>
<dbReference type="HOGENOM" id="CLU_000134_18_13_7"/>
<feature type="non-terminal residue" evidence="5">
    <location>
        <position position="213"/>
    </location>
</feature>
<dbReference type="PROSITE" id="PS50088">
    <property type="entry name" value="ANK_REPEAT"/>
    <property type="match status" value="3"/>
</dbReference>
<name>W4MG28_9BACT</name>
<dbReference type="PROSITE" id="PS50297">
    <property type="entry name" value="ANK_REP_REGION"/>
    <property type="match status" value="2"/>
</dbReference>
<evidence type="ECO:0000256" key="4">
    <source>
        <dbReference type="SAM" id="SignalP"/>
    </source>
</evidence>
<feature type="chain" id="PRO_5004845286" evidence="4">
    <location>
        <begin position="23"/>
        <end position="213"/>
    </location>
</feature>
<keyword evidence="1" id="KW-0677">Repeat</keyword>
<dbReference type="PANTHER" id="PTHR24173:SF74">
    <property type="entry name" value="ANKYRIN REPEAT DOMAIN-CONTAINING PROTEIN 16"/>
    <property type="match status" value="1"/>
</dbReference>
<sequence>MTPRDLIRVGVLFICASFICRAAPASAQTAPSKHRIEGYLGLHKAAHHGEVSTIRELVAKGTNLEARDPEGRTPLHVAAFASQDEALRALATAGADLNALDNQAYDIVTIAAVDNDLQFMDLALSLGAKPGNVTSPYEGTALIAAAHLGHYDIVKRLIAAGAPLDHVNNLGWTALIEAVILGNGGPDHVKTVRALVAGGANKTLSDRNGVTPW</sequence>
<dbReference type="Gene3D" id="1.25.40.20">
    <property type="entry name" value="Ankyrin repeat-containing domain"/>
    <property type="match status" value="1"/>
</dbReference>
<feature type="repeat" description="ANK" evidence="3">
    <location>
        <begin position="70"/>
        <end position="102"/>
    </location>
</feature>
<gene>
    <name evidence="5" type="ORF">ETSY2_02905</name>
</gene>
<keyword evidence="4" id="KW-0732">Signal</keyword>
<feature type="signal peptide" evidence="4">
    <location>
        <begin position="1"/>
        <end position="22"/>
    </location>
</feature>
<organism evidence="5 6">
    <name type="scientific">Candidatus Entotheonella gemina</name>
    <dbReference type="NCBI Taxonomy" id="1429439"/>
    <lineage>
        <taxon>Bacteria</taxon>
        <taxon>Pseudomonadati</taxon>
        <taxon>Nitrospinota/Tectimicrobiota group</taxon>
        <taxon>Candidatus Tectimicrobiota</taxon>
        <taxon>Candidatus Entotheonellia</taxon>
        <taxon>Candidatus Entotheonellales</taxon>
        <taxon>Candidatus Entotheonellaceae</taxon>
        <taxon>Candidatus Entotheonella</taxon>
    </lineage>
</organism>
<dbReference type="Proteomes" id="UP000019140">
    <property type="component" value="Unassembled WGS sequence"/>
</dbReference>
<dbReference type="InterPro" id="IPR036770">
    <property type="entry name" value="Ankyrin_rpt-contain_sf"/>
</dbReference>
<dbReference type="EMBL" id="AZHX01000121">
    <property type="protein sequence ID" value="ETX08856.1"/>
    <property type="molecule type" value="Genomic_DNA"/>
</dbReference>
<proteinExistence type="predicted"/>
<protein>
    <submittedName>
        <fullName evidence="5">Ankyrin</fullName>
    </submittedName>
</protein>
<evidence type="ECO:0000313" key="5">
    <source>
        <dbReference type="EMBL" id="ETX08856.1"/>
    </source>
</evidence>
<dbReference type="Pfam" id="PF12796">
    <property type="entry name" value="Ank_2"/>
    <property type="match status" value="2"/>
</dbReference>
<dbReference type="InterPro" id="IPR002110">
    <property type="entry name" value="Ankyrin_rpt"/>
</dbReference>
<dbReference type="SUPFAM" id="SSF48403">
    <property type="entry name" value="Ankyrin repeat"/>
    <property type="match status" value="1"/>
</dbReference>